<keyword evidence="1" id="KW-0812">Transmembrane</keyword>
<evidence type="ECO:0000313" key="3">
    <source>
        <dbReference type="Proteomes" id="UP001589628"/>
    </source>
</evidence>
<dbReference type="Proteomes" id="UP001589628">
    <property type="component" value="Unassembled WGS sequence"/>
</dbReference>
<keyword evidence="1" id="KW-1133">Transmembrane helix</keyword>
<proteinExistence type="predicted"/>
<protein>
    <submittedName>
        <fullName evidence="2">Uncharacterized protein</fullName>
    </submittedName>
</protein>
<evidence type="ECO:0000313" key="2">
    <source>
        <dbReference type="EMBL" id="MFB9885480.1"/>
    </source>
</evidence>
<keyword evidence="1" id="KW-0472">Membrane</keyword>
<keyword evidence="3" id="KW-1185">Reference proteome</keyword>
<feature type="transmembrane region" description="Helical" evidence="1">
    <location>
        <begin position="91"/>
        <end position="112"/>
    </location>
</feature>
<feature type="transmembrane region" description="Helical" evidence="1">
    <location>
        <begin position="30"/>
        <end position="50"/>
    </location>
</feature>
<feature type="transmembrane region" description="Helical" evidence="1">
    <location>
        <begin position="186"/>
        <end position="207"/>
    </location>
</feature>
<evidence type="ECO:0000256" key="1">
    <source>
        <dbReference type="SAM" id="Phobius"/>
    </source>
</evidence>
<reference evidence="2 3" key="1">
    <citation type="submission" date="2024-09" db="EMBL/GenBank/DDBJ databases">
        <authorList>
            <person name="Sun Q."/>
            <person name="Mori K."/>
        </authorList>
    </citation>
    <scope>NUCLEOTIDE SEQUENCE [LARGE SCALE GENOMIC DNA]</scope>
    <source>
        <strain evidence="2 3">ATCC 51285</strain>
    </source>
</reference>
<name>A0ABV5Z9G3_9GAMM</name>
<organism evidence="2 3">
    <name type="scientific">Balneatrix alpica</name>
    <dbReference type="NCBI Taxonomy" id="75684"/>
    <lineage>
        <taxon>Bacteria</taxon>
        <taxon>Pseudomonadati</taxon>
        <taxon>Pseudomonadota</taxon>
        <taxon>Gammaproteobacteria</taxon>
        <taxon>Oceanospirillales</taxon>
        <taxon>Balneatrichaceae</taxon>
        <taxon>Balneatrix</taxon>
    </lineage>
</organism>
<comment type="caution">
    <text evidence="2">The sequence shown here is derived from an EMBL/GenBank/DDBJ whole genome shotgun (WGS) entry which is preliminary data.</text>
</comment>
<feature type="transmembrane region" description="Helical" evidence="1">
    <location>
        <begin position="219"/>
        <end position="241"/>
    </location>
</feature>
<feature type="transmembrane region" description="Helical" evidence="1">
    <location>
        <begin position="118"/>
        <end position="136"/>
    </location>
</feature>
<feature type="transmembrane region" description="Helical" evidence="1">
    <location>
        <begin position="247"/>
        <end position="268"/>
    </location>
</feature>
<feature type="transmembrane region" description="Helical" evidence="1">
    <location>
        <begin position="62"/>
        <end position="84"/>
    </location>
</feature>
<dbReference type="RefSeq" id="WP_027313579.1">
    <property type="nucleotide sequence ID" value="NZ_JBHLZN010000001.1"/>
</dbReference>
<dbReference type="EMBL" id="JBHLZN010000001">
    <property type="protein sequence ID" value="MFB9885480.1"/>
    <property type="molecule type" value="Genomic_DNA"/>
</dbReference>
<sequence length="293" mass="31742">MDALPLSLILISTLLHASWNLIGKKHGQSLHFYAELMLAGMLLYSPVLIWHWQAIWQLPAPFWGWLAASGLFQVMYLAGLAYAYRGGNLSLVYPLARALPVLLVPLLVWLLWAPPQLSGGDGVGMLLIFLGALALPLQRWRQWHWRDYATPAVAWIGLAALGTAGYSLTDSAAIKLMVAQGMSPLAAGSCFVVLQAASCLLWMAPWLKRVTPAAASPPAYGMAALGGLFIIGTYLLVLVSMGMVEEVSYVVALRQVSIPIGVLIGVCWLGERLSLPRMQGLLLMLMGLLLVAL</sequence>
<dbReference type="SUPFAM" id="SSF103481">
    <property type="entry name" value="Multidrug resistance efflux transporter EmrE"/>
    <property type="match status" value="1"/>
</dbReference>
<feature type="transmembrane region" description="Helical" evidence="1">
    <location>
        <begin position="148"/>
        <end position="166"/>
    </location>
</feature>
<accession>A0ABV5Z9G3</accession>
<dbReference type="InterPro" id="IPR037185">
    <property type="entry name" value="EmrE-like"/>
</dbReference>
<feature type="transmembrane region" description="Helical" evidence="1">
    <location>
        <begin position="6"/>
        <end position="23"/>
    </location>
</feature>
<gene>
    <name evidence="2" type="ORF">ACFFLH_03535</name>
</gene>